<evidence type="ECO:0000313" key="3">
    <source>
        <dbReference type="Proteomes" id="UP000248857"/>
    </source>
</evidence>
<dbReference type="EMBL" id="PQWO01000001">
    <property type="protein sequence ID" value="PZD75529.1"/>
    <property type="molecule type" value="Genomic_DNA"/>
</dbReference>
<proteinExistence type="predicted"/>
<accession>A0A2W1JQJ5</accession>
<feature type="region of interest" description="Disordered" evidence="1">
    <location>
        <begin position="1"/>
        <end position="63"/>
    </location>
</feature>
<evidence type="ECO:0000313" key="2">
    <source>
        <dbReference type="EMBL" id="PZD75529.1"/>
    </source>
</evidence>
<organism evidence="2 3">
    <name type="scientific">Acaryochloris thomasi RCC1774</name>
    <dbReference type="NCBI Taxonomy" id="1764569"/>
    <lineage>
        <taxon>Bacteria</taxon>
        <taxon>Bacillati</taxon>
        <taxon>Cyanobacteriota</taxon>
        <taxon>Cyanophyceae</taxon>
        <taxon>Acaryochloridales</taxon>
        <taxon>Acaryochloridaceae</taxon>
        <taxon>Acaryochloris</taxon>
        <taxon>Acaryochloris thomasi</taxon>
    </lineage>
</organism>
<name>A0A2W1JQJ5_9CYAN</name>
<gene>
    <name evidence="2" type="ORF">C1752_00414</name>
</gene>
<feature type="compositionally biased region" description="Basic and acidic residues" evidence="1">
    <location>
        <begin position="1"/>
        <end position="11"/>
    </location>
</feature>
<reference evidence="2 3" key="1">
    <citation type="journal article" date="2018" name="Sci. Rep.">
        <title>A novel species of the marine cyanobacterium Acaryochloris with a unique pigment content and lifestyle.</title>
        <authorList>
            <person name="Partensky F."/>
            <person name="Six C."/>
            <person name="Ratin M."/>
            <person name="Garczarek L."/>
            <person name="Vaulot D."/>
            <person name="Probert I."/>
            <person name="Calteau A."/>
            <person name="Gourvil P."/>
            <person name="Marie D."/>
            <person name="Grebert T."/>
            <person name="Bouchier C."/>
            <person name="Le Panse S."/>
            <person name="Gachenot M."/>
            <person name="Rodriguez F."/>
            <person name="Garrido J.L."/>
        </authorList>
    </citation>
    <scope>NUCLEOTIDE SEQUENCE [LARGE SCALE GENOMIC DNA]</scope>
    <source>
        <strain evidence="2 3">RCC1774</strain>
    </source>
</reference>
<keyword evidence="3" id="KW-1185">Reference proteome</keyword>
<dbReference type="Proteomes" id="UP000248857">
    <property type="component" value="Unassembled WGS sequence"/>
</dbReference>
<comment type="caution">
    <text evidence="2">The sequence shown here is derived from an EMBL/GenBank/DDBJ whole genome shotgun (WGS) entry which is preliminary data.</text>
</comment>
<dbReference type="AlphaFoldDB" id="A0A2W1JQJ5"/>
<protein>
    <submittedName>
        <fullName evidence="2">Uncharacterized protein</fullName>
    </submittedName>
</protein>
<dbReference type="RefSeq" id="WP_110984390.1">
    <property type="nucleotide sequence ID" value="NZ_CAWNWM010000001.1"/>
</dbReference>
<sequence>MIQDKCIDHGESSVSEEQGQLSEAQSNASENPLDLAVRTPLPNNRPIASNRDEDFEDFVGYMD</sequence>
<feature type="compositionally biased region" description="Polar residues" evidence="1">
    <location>
        <begin position="12"/>
        <end position="30"/>
    </location>
</feature>
<evidence type="ECO:0000256" key="1">
    <source>
        <dbReference type="SAM" id="MobiDB-lite"/>
    </source>
</evidence>